<keyword evidence="3" id="KW-1185">Reference proteome</keyword>
<protein>
    <submittedName>
        <fullName evidence="2">Uncharacterized protein</fullName>
    </submittedName>
</protein>
<dbReference type="Proteomes" id="UP000886595">
    <property type="component" value="Unassembled WGS sequence"/>
</dbReference>
<dbReference type="AlphaFoldDB" id="A0A8X7VA35"/>
<accession>A0A8X7VA35</accession>
<reference evidence="2 3" key="1">
    <citation type="submission" date="2020-02" db="EMBL/GenBank/DDBJ databases">
        <authorList>
            <person name="Ma Q."/>
            <person name="Huang Y."/>
            <person name="Song X."/>
            <person name="Pei D."/>
        </authorList>
    </citation>
    <scope>NUCLEOTIDE SEQUENCE [LARGE SCALE GENOMIC DNA]</scope>
    <source>
        <strain evidence="2">Sxm20200214</strain>
        <tissue evidence="2">Leaf</tissue>
    </source>
</reference>
<evidence type="ECO:0000313" key="3">
    <source>
        <dbReference type="Proteomes" id="UP000886595"/>
    </source>
</evidence>
<evidence type="ECO:0000313" key="2">
    <source>
        <dbReference type="EMBL" id="KAG2307171.1"/>
    </source>
</evidence>
<feature type="region of interest" description="Disordered" evidence="1">
    <location>
        <begin position="60"/>
        <end position="142"/>
    </location>
</feature>
<dbReference type="EMBL" id="JAAMPC010000006">
    <property type="protein sequence ID" value="KAG2307171.1"/>
    <property type="molecule type" value="Genomic_DNA"/>
</dbReference>
<gene>
    <name evidence="2" type="ORF">Bca52824_026919</name>
</gene>
<evidence type="ECO:0000256" key="1">
    <source>
        <dbReference type="SAM" id="MobiDB-lite"/>
    </source>
</evidence>
<name>A0A8X7VA35_BRACI</name>
<comment type="caution">
    <text evidence="2">The sequence shown here is derived from an EMBL/GenBank/DDBJ whole genome shotgun (WGS) entry which is preliminary data.</text>
</comment>
<organism evidence="2 3">
    <name type="scientific">Brassica carinata</name>
    <name type="common">Ethiopian mustard</name>
    <name type="synonym">Abyssinian cabbage</name>
    <dbReference type="NCBI Taxonomy" id="52824"/>
    <lineage>
        <taxon>Eukaryota</taxon>
        <taxon>Viridiplantae</taxon>
        <taxon>Streptophyta</taxon>
        <taxon>Embryophyta</taxon>
        <taxon>Tracheophyta</taxon>
        <taxon>Spermatophyta</taxon>
        <taxon>Magnoliopsida</taxon>
        <taxon>eudicotyledons</taxon>
        <taxon>Gunneridae</taxon>
        <taxon>Pentapetalae</taxon>
        <taxon>rosids</taxon>
        <taxon>malvids</taxon>
        <taxon>Brassicales</taxon>
        <taxon>Brassicaceae</taxon>
        <taxon>Brassiceae</taxon>
        <taxon>Brassica</taxon>
    </lineage>
</organism>
<proteinExistence type="predicted"/>
<sequence>MSRLRGSRVFEVKKERVRVETEMIAKYNRRFAHIREYQARREDFTHRALAILRTPIASREVSTAEERGTPLNDNDTNLALVPSEDDPEVEAADPEQQVADTGAPVVPTDGQPAVLLSSDTSVDGQEEDRGTEVNEGDEQEGATEWKAIPRATRLTRSRVGRIRISHRNSVSIPGSRLGILTRLGLIEWSSSYFP</sequence>
<feature type="compositionally biased region" description="Acidic residues" evidence="1">
    <location>
        <begin position="83"/>
        <end position="93"/>
    </location>
</feature>